<dbReference type="GO" id="GO:0008233">
    <property type="term" value="F:peptidase activity"/>
    <property type="evidence" value="ECO:0007669"/>
    <property type="project" value="UniProtKB-KW"/>
</dbReference>
<feature type="domain" description="Lon N-terminal" evidence="1">
    <location>
        <begin position="12"/>
        <end position="199"/>
    </location>
</feature>
<evidence type="ECO:0000259" key="1">
    <source>
        <dbReference type="PROSITE" id="PS51787"/>
    </source>
</evidence>
<protein>
    <submittedName>
        <fullName evidence="2">ATP-dependent protease</fullName>
    </submittedName>
</protein>
<evidence type="ECO:0000313" key="2">
    <source>
        <dbReference type="EMBL" id="HGG00464.1"/>
    </source>
</evidence>
<dbReference type="InterPro" id="IPR003111">
    <property type="entry name" value="Lon_prtase_N"/>
</dbReference>
<keyword evidence="2" id="KW-0645">Protease</keyword>
<dbReference type="SUPFAM" id="SSF88697">
    <property type="entry name" value="PUA domain-like"/>
    <property type="match status" value="1"/>
</dbReference>
<dbReference type="GO" id="GO:0006508">
    <property type="term" value="P:proteolysis"/>
    <property type="evidence" value="ECO:0007669"/>
    <property type="project" value="UniProtKB-KW"/>
</dbReference>
<dbReference type="SMART" id="SM00464">
    <property type="entry name" value="LON"/>
    <property type="match status" value="1"/>
</dbReference>
<organism evidence="2">
    <name type="scientific">Planktothricoides sp. SpSt-374</name>
    <dbReference type="NCBI Taxonomy" id="2282167"/>
    <lineage>
        <taxon>Bacteria</taxon>
        <taxon>Bacillati</taxon>
        <taxon>Cyanobacteriota</taxon>
        <taxon>Cyanophyceae</taxon>
        <taxon>Oscillatoriophycideae</taxon>
        <taxon>Oscillatoriales</taxon>
        <taxon>Oscillatoriaceae</taxon>
        <taxon>Planktothricoides</taxon>
    </lineage>
</organism>
<name>A0A7C3ZL62_9CYAN</name>
<dbReference type="Pfam" id="PF02190">
    <property type="entry name" value="LON_substr_bdg"/>
    <property type="match status" value="1"/>
</dbReference>
<dbReference type="EMBL" id="DSPX01000070">
    <property type="protein sequence ID" value="HGG00464.1"/>
    <property type="molecule type" value="Genomic_DNA"/>
</dbReference>
<proteinExistence type="predicted"/>
<reference evidence="2" key="1">
    <citation type="journal article" date="2020" name="mSystems">
        <title>Genome- and Community-Level Interaction Insights into Carbon Utilization and Element Cycling Functions of Hydrothermarchaeota in Hydrothermal Sediment.</title>
        <authorList>
            <person name="Zhou Z."/>
            <person name="Liu Y."/>
            <person name="Xu W."/>
            <person name="Pan J."/>
            <person name="Luo Z.H."/>
            <person name="Li M."/>
        </authorList>
    </citation>
    <scope>NUCLEOTIDE SEQUENCE [LARGE SCALE GENOMIC DNA]</scope>
    <source>
        <strain evidence="2">SpSt-374</strain>
    </source>
</reference>
<comment type="caution">
    <text evidence="2">The sequence shown here is derived from an EMBL/GenBank/DDBJ whole genome shotgun (WGS) entry which is preliminary data.</text>
</comment>
<dbReference type="InterPro" id="IPR015947">
    <property type="entry name" value="PUA-like_sf"/>
</dbReference>
<dbReference type="InterPro" id="IPR046336">
    <property type="entry name" value="Lon_prtase_N_sf"/>
</dbReference>
<dbReference type="PANTHER" id="PTHR46732:SF8">
    <property type="entry name" value="ATP-DEPENDENT PROTEASE LA (LON) DOMAIN PROTEIN"/>
    <property type="match status" value="1"/>
</dbReference>
<sequence length="222" mass="25836">MPSSSSLAVRELPLFPLPEVVLFPGRPLPLHIFEFRYRIMMNTILESDRRFGVLMWDPVERQPAKVGCCAEIVQYHRLPDDRMKMLTLGQQRFRVLEYVREKPYLVGLVEWIEDSTPQEDLRPLASDVEQLLRDVVRLSAKLMDRDLELPEDIPDLPTELSYWVASNLYGVPKEQQDLLEMLDTLSRLQREAEILTSTRNHLAARTVLKDALDETDFEKPGF</sequence>
<dbReference type="Gene3D" id="1.20.58.1480">
    <property type="match status" value="1"/>
</dbReference>
<dbReference type="PANTHER" id="PTHR46732">
    <property type="entry name" value="ATP-DEPENDENT PROTEASE LA (LON) DOMAIN PROTEIN"/>
    <property type="match status" value="1"/>
</dbReference>
<dbReference type="AlphaFoldDB" id="A0A7C3ZL62"/>
<dbReference type="Gene3D" id="2.30.130.40">
    <property type="entry name" value="LON domain-like"/>
    <property type="match status" value="1"/>
</dbReference>
<gene>
    <name evidence="2" type="ORF">ENR15_07395</name>
</gene>
<keyword evidence="2" id="KW-0378">Hydrolase</keyword>
<accession>A0A7C3ZL62</accession>
<dbReference type="PROSITE" id="PS51787">
    <property type="entry name" value="LON_N"/>
    <property type="match status" value="1"/>
</dbReference>